<feature type="non-terminal residue" evidence="1">
    <location>
        <position position="927"/>
    </location>
</feature>
<evidence type="ECO:0000313" key="2">
    <source>
        <dbReference type="Proteomes" id="UP000053558"/>
    </source>
</evidence>
<dbReference type="OMA" id="ELMPMYS"/>
<dbReference type="OrthoDB" id="2682294at2759"/>
<comment type="caution">
    <text evidence="1">The sequence shown here is derived from an EMBL/GenBank/DDBJ whole genome shotgun (WGS) entry which is preliminary data.</text>
</comment>
<sequence>MLLDVIDNLPRLRISGAQLRLILWVLEECNVQNVPSFDSFRQLQKSLRKRCGSEPTAQTSVLGNHFYVNDIRDTIQRELANPLVASHMEFYPEDVGNGPVSEVWQAARWKEFRPEELMPMYSANGKQFYLGEVACLVSSRLVIPQIWIKRNRQLYADCYSVDATPEVRLHIKMSETISVPASEFQLNYLDLAAAYQSHLPWTSKSSYSDAGQEMPSKLRTLAGEDDLYVVMVPLWCDDVSGNRSKQYNKHINIYTVNSNLPGRLLQQEYFVRFVSTSPHATSPEQFSAVMDQINSTHSTPIKCYNASTKRPCQIVLRVPYLPADNPQQSEESSHMGPNANLKCRKCKKGGPATTVESDEGYHSLYFPGEARTAEYTRSTLVRQLSLAMFGVEKAVKELQTATGVKDKIAQHWIDILLKKSRQIQAESRIPAAEAADQLYDWIMTQKGDLMNPLLKLPGLDPCQDTPIEILHTILLGTAKYTWHFLHKDWKEDQQNLFVLRLQSTDISGLNVPPIRAAYMMQYKNGLIGKHFKTLMQCMIFHAHDLASPAQFSLIKSLGFLGALLWIPEIDNLEEYLSDLDIVVANFLDAFSDLEPSKITQKMKLQILCHLGEDIRRFGPAVRYSTEIFECFNAIFRLCSVLSNHLAPSRDIAMKFASMERMKHVLSGGYWLEDNQWVQASTNVRNLLLLHPIFQRHLGWAPERISVPGTQVSLAPAKKVPALAWSKTKASTSLIDQIAIPPSIRQWKVGISVSSRSGDVCKIGYWVFASGPQCVTGRIVEIIQSASALSDQLSFTTIDCFTLGDHLHPQYAMPVLHRASGAPEQKTVASKDVLCIFSAQHDCIDGKCKPGEGSRRQMQERIETDKVIRTIDHTNDSRFVINMHALHNAGIIRKLLPRHCVKPTLLYPDRKSHHVAVAAKLRKSQDAK</sequence>
<dbReference type="PANTHER" id="PTHR31912:SF34">
    <property type="entry name" value="NOTOCHORD-RELATED PROTEIN"/>
    <property type="match status" value="1"/>
</dbReference>
<dbReference type="GeneID" id="19206866"/>
<organism evidence="1 2">
    <name type="scientific">Coniophora puteana (strain RWD-64-598)</name>
    <name type="common">Brown rot fungus</name>
    <dbReference type="NCBI Taxonomy" id="741705"/>
    <lineage>
        <taxon>Eukaryota</taxon>
        <taxon>Fungi</taxon>
        <taxon>Dikarya</taxon>
        <taxon>Basidiomycota</taxon>
        <taxon>Agaricomycotina</taxon>
        <taxon>Agaricomycetes</taxon>
        <taxon>Agaricomycetidae</taxon>
        <taxon>Boletales</taxon>
        <taxon>Coniophorineae</taxon>
        <taxon>Coniophoraceae</taxon>
        <taxon>Coniophora</taxon>
    </lineage>
</organism>
<reference evidence="2" key="1">
    <citation type="journal article" date="2012" name="Science">
        <title>The Paleozoic origin of enzymatic lignin decomposition reconstructed from 31 fungal genomes.</title>
        <authorList>
            <person name="Floudas D."/>
            <person name="Binder M."/>
            <person name="Riley R."/>
            <person name="Barry K."/>
            <person name="Blanchette R.A."/>
            <person name="Henrissat B."/>
            <person name="Martinez A.T."/>
            <person name="Otillar R."/>
            <person name="Spatafora J.W."/>
            <person name="Yadav J.S."/>
            <person name="Aerts A."/>
            <person name="Benoit I."/>
            <person name="Boyd A."/>
            <person name="Carlson A."/>
            <person name="Copeland A."/>
            <person name="Coutinho P.M."/>
            <person name="de Vries R.P."/>
            <person name="Ferreira P."/>
            <person name="Findley K."/>
            <person name="Foster B."/>
            <person name="Gaskell J."/>
            <person name="Glotzer D."/>
            <person name="Gorecki P."/>
            <person name="Heitman J."/>
            <person name="Hesse C."/>
            <person name="Hori C."/>
            <person name="Igarashi K."/>
            <person name="Jurgens J.A."/>
            <person name="Kallen N."/>
            <person name="Kersten P."/>
            <person name="Kohler A."/>
            <person name="Kuees U."/>
            <person name="Kumar T.K.A."/>
            <person name="Kuo A."/>
            <person name="LaButti K."/>
            <person name="Larrondo L.F."/>
            <person name="Lindquist E."/>
            <person name="Ling A."/>
            <person name="Lombard V."/>
            <person name="Lucas S."/>
            <person name="Lundell T."/>
            <person name="Martin R."/>
            <person name="McLaughlin D.J."/>
            <person name="Morgenstern I."/>
            <person name="Morin E."/>
            <person name="Murat C."/>
            <person name="Nagy L.G."/>
            <person name="Nolan M."/>
            <person name="Ohm R.A."/>
            <person name="Patyshakuliyeva A."/>
            <person name="Rokas A."/>
            <person name="Ruiz-Duenas F.J."/>
            <person name="Sabat G."/>
            <person name="Salamov A."/>
            <person name="Samejima M."/>
            <person name="Schmutz J."/>
            <person name="Slot J.C."/>
            <person name="St John F."/>
            <person name="Stenlid J."/>
            <person name="Sun H."/>
            <person name="Sun S."/>
            <person name="Syed K."/>
            <person name="Tsang A."/>
            <person name="Wiebenga A."/>
            <person name="Young D."/>
            <person name="Pisabarro A."/>
            <person name="Eastwood D.C."/>
            <person name="Martin F."/>
            <person name="Cullen D."/>
            <person name="Grigoriev I.V."/>
            <person name="Hibbett D.S."/>
        </authorList>
    </citation>
    <scope>NUCLEOTIDE SEQUENCE [LARGE SCALE GENOMIC DNA]</scope>
    <source>
        <strain evidence="2">RWD-64-598 SS2</strain>
    </source>
</reference>
<accession>A0A5M3MF68</accession>
<protein>
    <submittedName>
        <fullName evidence="1">Uncharacterized protein</fullName>
    </submittedName>
</protein>
<dbReference type="RefSeq" id="XP_007771743.1">
    <property type="nucleotide sequence ID" value="XM_007773553.1"/>
</dbReference>
<evidence type="ECO:0000313" key="1">
    <source>
        <dbReference type="EMBL" id="EIW77677.1"/>
    </source>
</evidence>
<gene>
    <name evidence="1" type="ORF">CONPUDRAFT_39787</name>
</gene>
<dbReference type="PANTHER" id="PTHR31912">
    <property type="entry name" value="IP13529P"/>
    <property type="match status" value="1"/>
</dbReference>
<keyword evidence="2" id="KW-1185">Reference proteome</keyword>
<dbReference type="Proteomes" id="UP000053558">
    <property type="component" value="Unassembled WGS sequence"/>
</dbReference>
<proteinExistence type="predicted"/>
<dbReference type="AlphaFoldDB" id="A0A5M3MF68"/>
<name>A0A5M3MF68_CONPW</name>
<dbReference type="EMBL" id="JH711583">
    <property type="protein sequence ID" value="EIW77677.1"/>
    <property type="molecule type" value="Genomic_DNA"/>
</dbReference>
<dbReference type="KEGG" id="cput:CONPUDRAFT_39787"/>